<feature type="chain" id="PRO_5012117248" evidence="4">
    <location>
        <begin position="20"/>
        <end position="333"/>
    </location>
</feature>
<dbReference type="PROSITE" id="PS51375">
    <property type="entry name" value="PPR"/>
    <property type="match status" value="1"/>
</dbReference>
<evidence type="ECO:0000256" key="4">
    <source>
        <dbReference type="SAM" id="SignalP"/>
    </source>
</evidence>
<dbReference type="PANTHER" id="PTHR47933">
    <property type="entry name" value="PENTATRICOPEPTIDE REPEAT-CONTAINING PROTEIN 1, MITOCHONDRIAL"/>
    <property type="match status" value="1"/>
</dbReference>
<protein>
    <submittedName>
        <fullName evidence="5">PPR_2 domain-containing protein</fullName>
    </submittedName>
</protein>
<evidence type="ECO:0000256" key="1">
    <source>
        <dbReference type="ARBA" id="ARBA00007626"/>
    </source>
</evidence>
<dbReference type="Pfam" id="PF13041">
    <property type="entry name" value="PPR_2"/>
    <property type="match status" value="1"/>
</dbReference>
<dbReference type="InParanoid" id="A0A1Q3BXF3"/>
<comment type="caution">
    <text evidence="5">The sequence shown here is derived from an EMBL/GenBank/DDBJ whole genome shotgun (WGS) entry which is preliminary data.</text>
</comment>
<dbReference type="Gene3D" id="1.25.40.10">
    <property type="entry name" value="Tetratricopeptide repeat domain"/>
    <property type="match status" value="1"/>
</dbReference>
<dbReference type="PANTHER" id="PTHR47933:SF62">
    <property type="entry name" value="PENTACOTRIPEPTIDE-REPEAT REGION OF PRORP DOMAIN-CONTAINING PROTEIN"/>
    <property type="match status" value="1"/>
</dbReference>
<comment type="similarity">
    <text evidence="1">Belongs to the PPR family. P subfamily.</text>
</comment>
<evidence type="ECO:0000313" key="6">
    <source>
        <dbReference type="Proteomes" id="UP000187406"/>
    </source>
</evidence>
<dbReference type="InterPro" id="IPR051240">
    <property type="entry name" value="Mito_RNA-Proc/Resp"/>
</dbReference>
<evidence type="ECO:0000313" key="5">
    <source>
        <dbReference type="EMBL" id="GAV72528.1"/>
    </source>
</evidence>
<dbReference type="InterPro" id="IPR002885">
    <property type="entry name" value="PPR_rpt"/>
</dbReference>
<sequence length="333" mass="37026">MSTTQATVIIPLLSTTSLAAQCTKKPHKTISHSVLTQKTCIKIPFSTITPTPSQETNNNRLHKLDHKDWLSPNDILKIFENLKDPNSIIPVFNQYYNCKDYRHTELLFTLVINKLAHANNSDAIDSLMQTIKHQKGCRLSDDFFYNVIKIYGHLAGRINRAIECESGNLSATFYVLDEFPKQRCIPNVRTFSMLMHGLCEGGMVEEAFELFDRIERDGIDPDTITFNILISGLRIGSKVGLRRGRTVRAGLRTTRAGSGRFHGLNRPSCNSSQVFMRFGSYDPNTIRFGSTVSNTMNQLGPLSRAGLDMGLPCGARSGPVQGPQGPVRAGFMG</sequence>
<organism evidence="5 6">
    <name type="scientific">Cephalotus follicularis</name>
    <name type="common">Albany pitcher plant</name>
    <dbReference type="NCBI Taxonomy" id="3775"/>
    <lineage>
        <taxon>Eukaryota</taxon>
        <taxon>Viridiplantae</taxon>
        <taxon>Streptophyta</taxon>
        <taxon>Embryophyta</taxon>
        <taxon>Tracheophyta</taxon>
        <taxon>Spermatophyta</taxon>
        <taxon>Magnoliopsida</taxon>
        <taxon>eudicotyledons</taxon>
        <taxon>Gunneridae</taxon>
        <taxon>Pentapetalae</taxon>
        <taxon>rosids</taxon>
        <taxon>fabids</taxon>
        <taxon>Oxalidales</taxon>
        <taxon>Cephalotaceae</taxon>
        <taxon>Cephalotus</taxon>
    </lineage>
</organism>
<dbReference type="FunCoup" id="A0A1Q3BXF3">
    <property type="interactions" value="28"/>
</dbReference>
<keyword evidence="4" id="KW-0732">Signal</keyword>
<keyword evidence="6" id="KW-1185">Reference proteome</keyword>
<dbReference type="Proteomes" id="UP000187406">
    <property type="component" value="Unassembled WGS sequence"/>
</dbReference>
<accession>A0A1Q3BXF3</accession>
<proteinExistence type="inferred from homology"/>
<gene>
    <name evidence="5" type="ORF">CFOL_v3_16016</name>
</gene>
<feature type="signal peptide" evidence="4">
    <location>
        <begin position="1"/>
        <end position="19"/>
    </location>
</feature>
<name>A0A1Q3BXF3_CEPFO</name>
<dbReference type="OrthoDB" id="185373at2759"/>
<dbReference type="InterPro" id="IPR011990">
    <property type="entry name" value="TPR-like_helical_dom_sf"/>
</dbReference>
<dbReference type="GO" id="GO:0003729">
    <property type="term" value="F:mRNA binding"/>
    <property type="evidence" value="ECO:0007669"/>
    <property type="project" value="TreeGrafter"/>
</dbReference>
<evidence type="ECO:0000256" key="3">
    <source>
        <dbReference type="PROSITE-ProRule" id="PRU00708"/>
    </source>
</evidence>
<feature type="repeat" description="PPR" evidence="3">
    <location>
        <begin position="187"/>
        <end position="221"/>
    </location>
</feature>
<reference evidence="6" key="1">
    <citation type="submission" date="2016-04" db="EMBL/GenBank/DDBJ databases">
        <title>Cephalotus genome sequencing.</title>
        <authorList>
            <person name="Fukushima K."/>
            <person name="Hasebe M."/>
            <person name="Fang X."/>
        </authorList>
    </citation>
    <scope>NUCLEOTIDE SEQUENCE [LARGE SCALE GENOMIC DNA]</scope>
    <source>
        <strain evidence="6">cv. St1</strain>
    </source>
</reference>
<dbReference type="EMBL" id="BDDD01001011">
    <property type="protein sequence ID" value="GAV72528.1"/>
    <property type="molecule type" value="Genomic_DNA"/>
</dbReference>
<dbReference type="AlphaFoldDB" id="A0A1Q3BXF3"/>
<evidence type="ECO:0000256" key="2">
    <source>
        <dbReference type="ARBA" id="ARBA00022737"/>
    </source>
</evidence>
<dbReference type="NCBIfam" id="TIGR00756">
    <property type="entry name" value="PPR"/>
    <property type="match status" value="1"/>
</dbReference>
<keyword evidence="2" id="KW-0677">Repeat</keyword>